<evidence type="ECO:0000256" key="1">
    <source>
        <dbReference type="ARBA" id="ARBA00004418"/>
    </source>
</evidence>
<dbReference type="PIRSF" id="PIRSF002741">
    <property type="entry name" value="MppA"/>
    <property type="match status" value="1"/>
</dbReference>
<evidence type="ECO:0000256" key="4">
    <source>
        <dbReference type="SAM" id="SignalP"/>
    </source>
</evidence>
<proteinExistence type="inferred from homology"/>
<feature type="chain" id="PRO_5045613846" evidence="4">
    <location>
        <begin position="22"/>
        <end position="621"/>
    </location>
</feature>
<organism evidence="6 7">
    <name type="scientific">Flaviflagellibacter deserti</name>
    <dbReference type="NCBI Taxonomy" id="2267266"/>
    <lineage>
        <taxon>Bacteria</taxon>
        <taxon>Pseudomonadati</taxon>
        <taxon>Pseudomonadota</taxon>
        <taxon>Alphaproteobacteria</taxon>
        <taxon>Hyphomicrobiales</taxon>
        <taxon>Flaviflagellibacter</taxon>
    </lineage>
</organism>
<keyword evidence="7" id="KW-1185">Reference proteome</keyword>
<dbReference type="CDD" id="cd08497">
    <property type="entry name" value="MbnE-like"/>
    <property type="match status" value="1"/>
</dbReference>
<reference evidence="7" key="1">
    <citation type="journal article" date="2019" name="Int. J. Syst. Evol. Microbiol.">
        <title>The Global Catalogue of Microorganisms (GCM) 10K type strain sequencing project: providing services to taxonomists for standard genome sequencing and annotation.</title>
        <authorList>
            <consortium name="The Broad Institute Genomics Platform"/>
            <consortium name="The Broad Institute Genome Sequencing Center for Infectious Disease"/>
            <person name="Wu L."/>
            <person name="Ma J."/>
        </authorList>
    </citation>
    <scope>NUCLEOTIDE SEQUENCE [LARGE SCALE GENOMIC DNA]</scope>
    <source>
        <strain evidence="7">CGMCC 1.16444</strain>
    </source>
</reference>
<dbReference type="InterPro" id="IPR000914">
    <property type="entry name" value="SBP_5_dom"/>
</dbReference>
<name>A0ABV9YZD8_9HYPH</name>
<dbReference type="PANTHER" id="PTHR30290">
    <property type="entry name" value="PERIPLASMIC BINDING COMPONENT OF ABC TRANSPORTER"/>
    <property type="match status" value="1"/>
</dbReference>
<evidence type="ECO:0000259" key="5">
    <source>
        <dbReference type="Pfam" id="PF00496"/>
    </source>
</evidence>
<dbReference type="SUPFAM" id="SSF53850">
    <property type="entry name" value="Periplasmic binding protein-like II"/>
    <property type="match status" value="1"/>
</dbReference>
<dbReference type="Pfam" id="PF00496">
    <property type="entry name" value="SBP_bac_5"/>
    <property type="match status" value="1"/>
</dbReference>
<dbReference type="Proteomes" id="UP001595796">
    <property type="component" value="Unassembled WGS sequence"/>
</dbReference>
<dbReference type="EMBL" id="JBHSJF010000005">
    <property type="protein sequence ID" value="MFC5067507.1"/>
    <property type="molecule type" value="Genomic_DNA"/>
</dbReference>
<protein>
    <submittedName>
        <fullName evidence="6">Extracellular solute-binding protein</fullName>
    </submittedName>
</protein>
<gene>
    <name evidence="6" type="ORF">ACFPFW_05700</name>
</gene>
<dbReference type="InterPro" id="IPR030678">
    <property type="entry name" value="Peptide/Ni-bd"/>
</dbReference>
<accession>A0ABV9YZD8</accession>
<feature type="signal peptide" evidence="4">
    <location>
        <begin position="1"/>
        <end position="21"/>
    </location>
</feature>
<dbReference type="Gene3D" id="3.40.190.10">
    <property type="entry name" value="Periplasmic binding protein-like II"/>
    <property type="match status" value="1"/>
</dbReference>
<keyword evidence="3 4" id="KW-0732">Signal</keyword>
<sequence>MVQRLAVLCLAFSLGGTAVEAQTEPPPPAGEWKHALSLFGSVKYPADFKHFDYVNPNAPKGGLVRLSAPGGYDSFNIAIPRGVVAAGLTQIYETLMVESQDEVSTEYGLLAEAVKYTADYSSVTYRLRPQARWQDGKPLTVEDVVWSFDVLKNNSPFYAQYYRNVSKVETSGNEVTFTFTEKGNRELPQIIGQLIVMPKHWWTGTGPDRKPRDILQTTLEPPLGSGPYRIKPGFQAGRTISYERVPDYWGKDLPVMAGTNNFDEIRYDYYRDSDVALEAFKAGQYDFRVESTAKNWATAYDFPARQQGKVVLDTYPIRNMGLMQGFVFNTRREKFQDPRLRRAFDLVMNFEDMNKTLFFNQYKRITSYFQNTELASSGLPQGKELEILNTVKDQVPPEVFTTAYFHPSNADTNAQRENLREAVRLMGEAGWTVKNTGGKRVMTNAKGEPLTVEVLIDQPIFERVVLFYKQALDRLGIDVAVRTVDDAQYENRVNAFDFDMIIASWGESLSPGNEQREFWGSAAADREGSRNYAGIKNPAVDELIERLIYSTDRDDLVAATRALDRVLLWNNYVVPNWTLDKTRYAYWNRFSHPEKLPQYGLGFPDVWWYDEAKAASVGRAQ</sequence>
<evidence type="ECO:0000256" key="3">
    <source>
        <dbReference type="ARBA" id="ARBA00022729"/>
    </source>
</evidence>
<comment type="subcellular location">
    <subcellularLocation>
        <location evidence="1">Periplasm</location>
    </subcellularLocation>
</comment>
<comment type="caution">
    <text evidence="6">The sequence shown here is derived from an EMBL/GenBank/DDBJ whole genome shotgun (WGS) entry which is preliminary data.</text>
</comment>
<evidence type="ECO:0000313" key="6">
    <source>
        <dbReference type="EMBL" id="MFC5067507.1"/>
    </source>
</evidence>
<dbReference type="RefSeq" id="WP_114957079.1">
    <property type="nucleotide sequence ID" value="NZ_JBHSJF010000005.1"/>
</dbReference>
<dbReference type="InterPro" id="IPR039424">
    <property type="entry name" value="SBP_5"/>
</dbReference>
<evidence type="ECO:0000313" key="7">
    <source>
        <dbReference type="Proteomes" id="UP001595796"/>
    </source>
</evidence>
<dbReference type="Gene3D" id="3.10.105.10">
    <property type="entry name" value="Dipeptide-binding Protein, Domain 3"/>
    <property type="match status" value="1"/>
</dbReference>
<evidence type="ECO:0000256" key="2">
    <source>
        <dbReference type="ARBA" id="ARBA00005695"/>
    </source>
</evidence>
<comment type="similarity">
    <text evidence="2">Belongs to the bacterial solute-binding protein 5 family.</text>
</comment>
<dbReference type="PANTHER" id="PTHR30290:SF64">
    <property type="entry name" value="ABC TRANSPORTER PERIPLASMIC BINDING PROTEIN"/>
    <property type="match status" value="1"/>
</dbReference>
<feature type="domain" description="Solute-binding protein family 5" evidence="5">
    <location>
        <begin position="108"/>
        <end position="521"/>
    </location>
</feature>